<sequence>MAAVDFQVQIPDNERPEQSLIVFALRCITITVVVFIVVFCVVLAVLGLDLVLEPPLPAPRTFNIAHPYSKAPPKNMTADYELVMKFFNETRDALRTVHALDVKGARLGGAWVLHRPNDTVPDATLLPPNATTGHNSLHGTERGEDLVPAVRCTASEILVRSEVHSASGFSSRQ</sequence>
<accession>A0AAE0L0L2</accession>
<keyword evidence="4" id="KW-1185">Reference proteome</keyword>
<evidence type="ECO:0000313" key="3">
    <source>
        <dbReference type="EMBL" id="KAK3267708.1"/>
    </source>
</evidence>
<feature type="compositionally biased region" description="Polar residues" evidence="1">
    <location>
        <begin position="129"/>
        <end position="138"/>
    </location>
</feature>
<dbReference type="Proteomes" id="UP001190700">
    <property type="component" value="Unassembled WGS sequence"/>
</dbReference>
<dbReference type="EMBL" id="LGRX02012247">
    <property type="protein sequence ID" value="KAK3267708.1"/>
    <property type="molecule type" value="Genomic_DNA"/>
</dbReference>
<organism evidence="3 4">
    <name type="scientific">Cymbomonas tetramitiformis</name>
    <dbReference type="NCBI Taxonomy" id="36881"/>
    <lineage>
        <taxon>Eukaryota</taxon>
        <taxon>Viridiplantae</taxon>
        <taxon>Chlorophyta</taxon>
        <taxon>Pyramimonadophyceae</taxon>
        <taxon>Pyramimonadales</taxon>
        <taxon>Pyramimonadaceae</taxon>
        <taxon>Cymbomonas</taxon>
    </lineage>
</organism>
<evidence type="ECO:0000256" key="1">
    <source>
        <dbReference type="SAM" id="MobiDB-lite"/>
    </source>
</evidence>
<keyword evidence="2" id="KW-0472">Membrane</keyword>
<name>A0AAE0L0L2_9CHLO</name>
<evidence type="ECO:0000313" key="4">
    <source>
        <dbReference type="Proteomes" id="UP001190700"/>
    </source>
</evidence>
<feature type="transmembrane region" description="Helical" evidence="2">
    <location>
        <begin position="20"/>
        <end position="52"/>
    </location>
</feature>
<evidence type="ECO:0000256" key="2">
    <source>
        <dbReference type="SAM" id="Phobius"/>
    </source>
</evidence>
<dbReference type="AlphaFoldDB" id="A0AAE0L0L2"/>
<feature type="region of interest" description="Disordered" evidence="1">
    <location>
        <begin position="122"/>
        <end position="142"/>
    </location>
</feature>
<comment type="caution">
    <text evidence="3">The sequence shown here is derived from an EMBL/GenBank/DDBJ whole genome shotgun (WGS) entry which is preliminary data.</text>
</comment>
<gene>
    <name evidence="3" type="ORF">CYMTET_23756</name>
</gene>
<keyword evidence="2" id="KW-1133">Transmembrane helix</keyword>
<keyword evidence="2" id="KW-0812">Transmembrane</keyword>
<proteinExistence type="predicted"/>
<protein>
    <submittedName>
        <fullName evidence="3">Uncharacterized protein</fullName>
    </submittedName>
</protein>
<reference evidence="3 4" key="1">
    <citation type="journal article" date="2015" name="Genome Biol. Evol.">
        <title>Comparative Genomics of a Bacterivorous Green Alga Reveals Evolutionary Causalities and Consequences of Phago-Mixotrophic Mode of Nutrition.</title>
        <authorList>
            <person name="Burns J.A."/>
            <person name="Paasch A."/>
            <person name="Narechania A."/>
            <person name="Kim E."/>
        </authorList>
    </citation>
    <scope>NUCLEOTIDE SEQUENCE [LARGE SCALE GENOMIC DNA]</scope>
    <source>
        <strain evidence="3 4">PLY_AMNH</strain>
    </source>
</reference>